<feature type="region of interest" description="Disordered" evidence="1">
    <location>
        <begin position="59"/>
        <end position="89"/>
    </location>
</feature>
<organism evidence="2 3">
    <name type="scientific">Oedothorax gibbosus</name>
    <dbReference type="NCBI Taxonomy" id="931172"/>
    <lineage>
        <taxon>Eukaryota</taxon>
        <taxon>Metazoa</taxon>
        <taxon>Ecdysozoa</taxon>
        <taxon>Arthropoda</taxon>
        <taxon>Chelicerata</taxon>
        <taxon>Arachnida</taxon>
        <taxon>Araneae</taxon>
        <taxon>Araneomorphae</taxon>
        <taxon>Entelegynae</taxon>
        <taxon>Araneoidea</taxon>
        <taxon>Linyphiidae</taxon>
        <taxon>Erigoninae</taxon>
        <taxon>Oedothorax</taxon>
    </lineage>
</organism>
<keyword evidence="3" id="KW-1185">Reference proteome</keyword>
<accession>A0AAV6VVI0</accession>
<evidence type="ECO:0000256" key="1">
    <source>
        <dbReference type="SAM" id="MobiDB-lite"/>
    </source>
</evidence>
<comment type="caution">
    <text evidence="2">The sequence shown here is derived from an EMBL/GenBank/DDBJ whole genome shotgun (WGS) entry which is preliminary data.</text>
</comment>
<dbReference type="AlphaFoldDB" id="A0AAV6VVI0"/>
<name>A0AAV6VVI0_9ARAC</name>
<dbReference type="EMBL" id="JAFNEN010000020">
    <property type="protein sequence ID" value="KAG8200090.1"/>
    <property type="molecule type" value="Genomic_DNA"/>
</dbReference>
<protein>
    <submittedName>
        <fullName evidence="2">Uncharacterized protein</fullName>
    </submittedName>
</protein>
<gene>
    <name evidence="2" type="ORF">JTE90_001946</name>
</gene>
<proteinExistence type="predicted"/>
<sequence length="137" mass="15930">MVLSWTRSTNKGMFPQKKKTLKKEIFTLQQWGEIEELEIIEIIKHTRLDGTDWTRSTNKSIFPLRRRPKRRSSHSNNGGRAADNSCGVDRTPSIKIRPLLTNNGLGRTSVEYRRSHYAPLEEDDQDTTVWIFTPVFV</sequence>
<feature type="compositionally biased region" description="Basic residues" evidence="1">
    <location>
        <begin position="64"/>
        <end position="73"/>
    </location>
</feature>
<dbReference type="Proteomes" id="UP000827092">
    <property type="component" value="Unassembled WGS sequence"/>
</dbReference>
<evidence type="ECO:0000313" key="2">
    <source>
        <dbReference type="EMBL" id="KAG8200090.1"/>
    </source>
</evidence>
<reference evidence="2 3" key="1">
    <citation type="journal article" date="2022" name="Nat. Ecol. Evol.">
        <title>A masculinizing supergene underlies an exaggerated male reproductive morph in a spider.</title>
        <authorList>
            <person name="Hendrickx F."/>
            <person name="De Corte Z."/>
            <person name="Sonet G."/>
            <person name="Van Belleghem S.M."/>
            <person name="Kostlbacher S."/>
            <person name="Vangestel C."/>
        </authorList>
    </citation>
    <scope>NUCLEOTIDE SEQUENCE [LARGE SCALE GENOMIC DNA]</scope>
    <source>
        <strain evidence="2">W744_W776</strain>
    </source>
</reference>
<evidence type="ECO:0000313" key="3">
    <source>
        <dbReference type="Proteomes" id="UP000827092"/>
    </source>
</evidence>